<evidence type="ECO:0000256" key="4">
    <source>
        <dbReference type="ARBA" id="ARBA00022980"/>
    </source>
</evidence>
<dbReference type="SMART" id="SM01390">
    <property type="entry name" value="Ribosomal_S4"/>
    <property type="match status" value="1"/>
</dbReference>
<dbReference type="InterPro" id="IPR002942">
    <property type="entry name" value="S4_RNA-bd"/>
</dbReference>
<dbReference type="RefSeq" id="WP_144353667.1">
    <property type="nucleotide sequence ID" value="NZ_CBCRVV010000013.1"/>
</dbReference>
<gene>
    <name evidence="7 10" type="primary">rpsD</name>
    <name evidence="10" type="ORF">FPL22_14300</name>
</gene>
<dbReference type="HAMAP" id="MF_01306_B">
    <property type="entry name" value="Ribosomal_uS4_B"/>
    <property type="match status" value="1"/>
</dbReference>
<evidence type="ECO:0000256" key="3">
    <source>
        <dbReference type="ARBA" id="ARBA00022884"/>
    </source>
</evidence>
<keyword evidence="3 7" id="KW-0694">RNA-binding</keyword>
<evidence type="ECO:0000259" key="8">
    <source>
        <dbReference type="SMART" id="SM00363"/>
    </source>
</evidence>
<dbReference type="CDD" id="cd00165">
    <property type="entry name" value="S4"/>
    <property type="match status" value="1"/>
</dbReference>
<dbReference type="EMBL" id="VMBG01000002">
    <property type="protein sequence ID" value="TSJ77264.1"/>
    <property type="molecule type" value="Genomic_DNA"/>
</dbReference>
<evidence type="ECO:0000256" key="2">
    <source>
        <dbReference type="ARBA" id="ARBA00022730"/>
    </source>
</evidence>
<dbReference type="NCBIfam" id="TIGR01017">
    <property type="entry name" value="rpsD_bact"/>
    <property type="match status" value="1"/>
</dbReference>
<evidence type="ECO:0000256" key="6">
    <source>
        <dbReference type="ARBA" id="ARBA00035254"/>
    </source>
</evidence>
<accession>A0A556QKU5</accession>
<dbReference type="InterPro" id="IPR005709">
    <property type="entry name" value="Ribosomal_uS4_bac-type"/>
</dbReference>
<dbReference type="GO" id="GO:0019843">
    <property type="term" value="F:rRNA binding"/>
    <property type="evidence" value="ECO:0007669"/>
    <property type="project" value="UniProtKB-UniRule"/>
</dbReference>
<comment type="subunit">
    <text evidence="7">Part of the 30S ribosomal subunit. Contacts protein S5. The interaction surface between S4 and S5 is involved in control of translational fidelity.</text>
</comment>
<comment type="function">
    <text evidence="7">With S5 and S12 plays an important role in translational accuracy.</text>
</comment>
<dbReference type="PANTHER" id="PTHR11831:SF4">
    <property type="entry name" value="SMALL RIBOSOMAL SUBUNIT PROTEIN US4M"/>
    <property type="match status" value="1"/>
</dbReference>
<dbReference type="GO" id="GO:0015935">
    <property type="term" value="C:small ribosomal subunit"/>
    <property type="evidence" value="ECO:0007669"/>
    <property type="project" value="InterPro"/>
</dbReference>
<dbReference type="GO" id="GO:0006412">
    <property type="term" value="P:translation"/>
    <property type="evidence" value="ECO:0007669"/>
    <property type="project" value="UniProtKB-UniRule"/>
</dbReference>
<name>A0A556QKU5_9BACT</name>
<comment type="function">
    <text evidence="7">One of the primary rRNA binding proteins, it binds directly to 16S rRNA where it nucleates assembly of the body of the 30S subunit.</text>
</comment>
<comment type="caution">
    <text evidence="10">The sequence shown here is derived from an EMBL/GenBank/DDBJ whole genome shotgun (WGS) entry which is preliminary data.</text>
</comment>
<dbReference type="GO" id="GO:0042274">
    <property type="term" value="P:ribosomal small subunit biogenesis"/>
    <property type="evidence" value="ECO:0007669"/>
    <property type="project" value="TreeGrafter"/>
</dbReference>
<dbReference type="Gene3D" id="3.10.290.10">
    <property type="entry name" value="RNA-binding S4 domain"/>
    <property type="match status" value="1"/>
</dbReference>
<dbReference type="FunFam" id="3.10.290.10:FF:000001">
    <property type="entry name" value="30S ribosomal protein S4"/>
    <property type="match status" value="1"/>
</dbReference>
<keyword evidence="4 7" id="KW-0689">Ribosomal protein</keyword>
<dbReference type="NCBIfam" id="NF003717">
    <property type="entry name" value="PRK05327.1"/>
    <property type="match status" value="1"/>
</dbReference>
<sequence length="203" mass="23241">MARYTGPTTRISRRFGQPIFGATKAFEKRNFPPGQHGPKLRRKLSEYAVGLNEKQKLRYTYGLLERQFRRTFETAKRERGVTGERFLQLLETRLDSVVYLLGFAKSRAAARQLVGHGHVRVNGHKLDIASAVVKAGDEVEIKNLASSRQLAQRNLEENRARPVPGWLTLNAEQFKATVTRLPNRDEIASDINEQLIVEFYSRF</sequence>
<dbReference type="SUPFAM" id="SSF55174">
    <property type="entry name" value="Alpha-L RNA-binding motif"/>
    <property type="match status" value="1"/>
</dbReference>
<evidence type="ECO:0000256" key="1">
    <source>
        <dbReference type="ARBA" id="ARBA00007465"/>
    </source>
</evidence>
<dbReference type="OrthoDB" id="9803672at2"/>
<evidence type="ECO:0000259" key="9">
    <source>
        <dbReference type="SMART" id="SM01390"/>
    </source>
</evidence>
<evidence type="ECO:0000256" key="5">
    <source>
        <dbReference type="ARBA" id="ARBA00023274"/>
    </source>
</evidence>
<dbReference type="InterPro" id="IPR022801">
    <property type="entry name" value="Ribosomal_uS4"/>
</dbReference>
<feature type="domain" description="RNA-binding S4" evidence="8">
    <location>
        <begin position="92"/>
        <end position="156"/>
    </location>
</feature>
<organism evidence="10 11">
    <name type="scientific">Rariglobus hedericola</name>
    <dbReference type="NCBI Taxonomy" id="2597822"/>
    <lineage>
        <taxon>Bacteria</taxon>
        <taxon>Pseudomonadati</taxon>
        <taxon>Verrucomicrobiota</taxon>
        <taxon>Opitutia</taxon>
        <taxon>Opitutales</taxon>
        <taxon>Opitutaceae</taxon>
        <taxon>Rariglobus</taxon>
    </lineage>
</organism>
<comment type="similarity">
    <text evidence="1 7">Belongs to the universal ribosomal protein uS4 family.</text>
</comment>
<reference evidence="10 11" key="1">
    <citation type="submission" date="2019-07" db="EMBL/GenBank/DDBJ databases">
        <title>Description of 53C-WASEF.</title>
        <authorList>
            <person name="Pitt A."/>
            <person name="Hahn M.W."/>
        </authorList>
    </citation>
    <scope>NUCLEOTIDE SEQUENCE [LARGE SCALE GENOMIC DNA]</scope>
    <source>
        <strain evidence="10 11">53C-WASEF</strain>
    </source>
</reference>
<proteinExistence type="inferred from homology"/>
<evidence type="ECO:0000256" key="7">
    <source>
        <dbReference type="HAMAP-Rule" id="MF_01306"/>
    </source>
</evidence>
<dbReference type="Proteomes" id="UP000315648">
    <property type="component" value="Unassembled WGS sequence"/>
</dbReference>
<evidence type="ECO:0000313" key="10">
    <source>
        <dbReference type="EMBL" id="TSJ77264.1"/>
    </source>
</evidence>
<keyword evidence="11" id="KW-1185">Reference proteome</keyword>
<dbReference type="AlphaFoldDB" id="A0A556QKU5"/>
<dbReference type="Gene3D" id="1.10.1050.10">
    <property type="entry name" value="Ribosomal Protein S4 Delta 41, Chain A, domain 1"/>
    <property type="match status" value="1"/>
</dbReference>
<dbReference type="PANTHER" id="PTHR11831">
    <property type="entry name" value="30S 40S RIBOSOMAL PROTEIN"/>
    <property type="match status" value="1"/>
</dbReference>
<dbReference type="GO" id="GO:0003735">
    <property type="term" value="F:structural constituent of ribosome"/>
    <property type="evidence" value="ECO:0007669"/>
    <property type="project" value="InterPro"/>
</dbReference>
<keyword evidence="2 7" id="KW-0699">rRNA-binding</keyword>
<protein>
    <recommendedName>
        <fullName evidence="6 7">Small ribosomal subunit protein uS4</fullName>
    </recommendedName>
</protein>
<dbReference type="SMART" id="SM00363">
    <property type="entry name" value="S4"/>
    <property type="match status" value="1"/>
</dbReference>
<keyword evidence="5 7" id="KW-0687">Ribonucleoprotein</keyword>
<evidence type="ECO:0000313" key="11">
    <source>
        <dbReference type="Proteomes" id="UP000315648"/>
    </source>
</evidence>
<dbReference type="PROSITE" id="PS50889">
    <property type="entry name" value="S4"/>
    <property type="match status" value="1"/>
</dbReference>
<dbReference type="InterPro" id="IPR001912">
    <property type="entry name" value="Ribosomal_uS4_N"/>
</dbReference>
<feature type="domain" description="Small ribosomal subunit protein uS4 N-terminal" evidence="9">
    <location>
        <begin position="3"/>
        <end position="91"/>
    </location>
</feature>
<dbReference type="Pfam" id="PF00163">
    <property type="entry name" value="Ribosomal_S4"/>
    <property type="match status" value="1"/>
</dbReference>
<dbReference type="Pfam" id="PF01479">
    <property type="entry name" value="S4"/>
    <property type="match status" value="1"/>
</dbReference>
<dbReference type="InterPro" id="IPR036986">
    <property type="entry name" value="S4_RNA-bd_sf"/>
</dbReference>